<dbReference type="EMBL" id="JBBYAK010000001">
    <property type="protein sequence ID" value="MEL3958043.1"/>
    <property type="molecule type" value="Genomic_DNA"/>
</dbReference>
<proteinExistence type="predicted"/>
<name>A0ABU9JYX4_9BACI</name>
<evidence type="ECO:0000313" key="1">
    <source>
        <dbReference type="EMBL" id="MEL3958043.1"/>
    </source>
</evidence>
<reference evidence="1 2" key="1">
    <citation type="submission" date="2024-03" db="EMBL/GenBank/DDBJ databases">
        <title>Bacilli Hybrid Assemblies.</title>
        <authorList>
            <person name="Kovac J."/>
        </authorList>
    </citation>
    <scope>NUCLEOTIDE SEQUENCE [LARGE SCALE GENOMIC DNA]</scope>
    <source>
        <strain evidence="1 2">FSL M8-0022</strain>
    </source>
</reference>
<accession>A0ABU9JYX4</accession>
<protein>
    <submittedName>
        <fullName evidence="1">Uncharacterized protein</fullName>
    </submittedName>
</protein>
<organism evidence="1 2">
    <name type="scientific">Caldifermentibacillus hisashii</name>
    <dbReference type="NCBI Taxonomy" id="996558"/>
    <lineage>
        <taxon>Bacteria</taxon>
        <taxon>Bacillati</taxon>
        <taxon>Bacillota</taxon>
        <taxon>Bacilli</taxon>
        <taxon>Bacillales</taxon>
        <taxon>Bacillaceae</taxon>
        <taxon>Caldifermentibacillus</taxon>
    </lineage>
</organism>
<dbReference type="Proteomes" id="UP001459714">
    <property type="component" value="Unassembled WGS sequence"/>
</dbReference>
<dbReference type="RefSeq" id="WP_342020368.1">
    <property type="nucleotide sequence ID" value="NZ_CP155465.1"/>
</dbReference>
<keyword evidence="2" id="KW-1185">Reference proteome</keyword>
<evidence type="ECO:0000313" key="2">
    <source>
        <dbReference type="Proteomes" id="UP001459714"/>
    </source>
</evidence>
<comment type="caution">
    <text evidence="1">The sequence shown here is derived from an EMBL/GenBank/DDBJ whole genome shotgun (WGS) entry which is preliminary data.</text>
</comment>
<gene>
    <name evidence="1" type="ORF">NST17_12675</name>
</gene>
<sequence>MEFKDAGNNVVAHYSQNNGWAMVMTKGEMARTSEFNAIYVEAWHKAYYEKDNTIDRAAISSRSTFSTSV</sequence>